<dbReference type="InterPro" id="IPR036291">
    <property type="entry name" value="NAD(P)-bd_dom_sf"/>
</dbReference>
<evidence type="ECO:0000259" key="1">
    <source>
        <dbReference type="Pfam" id="PF01370"/>
    </source>
</evidence>
<dbReference type="PANTHER" id="PTHR48079">
    <property type="entry name" value="PROTEIN YEEZ"/>
    <property type="match status" value="1"/>
</dbReference>
<dbReference type="GO" id="GO:0004029">
    <property type="term" value="F:aldehyde dehydrogenase (NAD+) activity"/>
    <property type="evidence" value="ECO:0007669"/>
    <property type="project" value="TreeGrafter"/>
</dbReference>
<keyword evidence="3" id="KW-1185">Reference proteome</keyword>
<feature type="domain" description="NAD-dependent epimerase/dehydratase" evidence="1">
    <location>
        <begin position="36"/>
        <end position="264"/>
    </location>
</feature>
<dbReference type="Pfam" id="PF01370">
    <property type="entry name" value="Epimerase"/>
    <property type="match status" value="1"/>
</dbReference>
<dbReference type="GO" id="GO:0005737">
    <property type="term" value="C:cytoplasm"/>
    <property type="evidence" value="ECO:0007669"/>
    <property type="project" value="TreeGrafter"/>
</dbReference>
<dbReference type="EMBL" id="CP024608">
    <property type="protein sequence ID" value="ATQ76420.1"/>
    <property type="molecule type" value="Genomic_DNA"/>
</dbReference>
<dbReference type="PANTHER" id="PTHR48079:SF6">
    <property type="entry name" value="NAD(P)-BINDING DOMAIN-CONTAINING PROTEIN-RELATED"/>
    <property type="match status" value="1"/>
</dbReference>
<dbReference type="InterPro" id="IPR001509">
    <property type="entry name" value="Epimerase_deHydtase"/>
</dbReference>
<dbReference type="KEGG" id="mass:CR152_19215"/>
<dbReference type="Gene3D" id="3.40.50.720">
    <property type="entry name" value="NAD(P)-binding Rossmann-like Domain"/>
    <property type="match status" value="1"/>
</dbReference>
<dbReference type="AlphaFoldDB" id="A0A2D2DN82"/>
<dbReference type="InterPro" id="IPR051783">
    <property type="entry name" value="NAD(P)-dependent_oxidoreduct"/>
</dbReference>
<gene>
    <name evidence="2" type="ORF">CR152_19215</name>
</gene>
<evidence type="ECO:0000313" key="3">
    <source>
        <dbReference type="Proteomes" id="UP000229897"/>
    </source>
</evidence>
<organism evidence="2 3">
    <name type="scientific">Massilia violaceinigra</name>
    <dbReference type="NCBI Taxonomy" id="2045208"/>
    <lineage>
        <taxon>Bacteria</taxon>
        <taxon>Pseudomonadati</taxon>
        <taxon>Pseudomonadota</taxon>
        <taxon>Betaproteobacteria</taxon>
        <taxon>Burkholderiales</taxon>
        <taxon>Oxalobacteraceae</taxon>
        <taxon>Telluria group</taxon>
        <taxon>Massilia</taxon>
    </lineage>
</organism>
<proteinExistence type="predicted"/>
<accession>A0A2D2DN82</accession>
<reference evidence="2" key="1">
    <citation type="submission" date="2017-10" db="EMBL/GenBank/DDBJ databases">
        <title>Massilia psychrophilum sp. nov., a novel purple-pigmented bacterium isolated from Tianshan glacier, Xinjiang Municipality, China.</title>
        <authorList>
            <person name="Wang H."/>
        </authorList>
    </citation>
    <scope>NUCLEOTIDE SEQUENCE [LARGE SCALE GENOMIC DNA]</scope>
    <source>
        <strain evidence="2">B2</strain>
    </source>
</reference>
<evidence type="ECO:0000313" key="2">
    <source>
        <dbReference type="EMBL" id="ATQ76420.1"/>
    </source>
</evidence>
<protein>
    <recommendedName>
        <fullName evidence="1">NAD-dependent epimerase/dehydratase domain-containing protein</fullName>
    </recommendedName>
</protein>
<dbReference type="SUPFAM" id="SSF51735">
    <property type="entry name" value="NAD(P)-binding Rossmann-fold domains"/>
    <property type="match status" value="1"/>
</dbReference>
<name>A0A2D2DN82_9BURK</name>
<dbReference type="Proteomes" id="UP000229897">
    <property type="component" value="Chromosome"/>
</dbReference>
<sequence>MGGQLLAGLWRGCRPRSRQERASALAAHLRGGHMRALVTGANGLIGANLCRELLLRECEVRAMTRAGSDRRALHGLALEHVEGDIFDTPATLAALCAGCDVVFHAAARFAYSGISAAELDRTALTGTSNMIEAAALAGVGRVVITSSSVVFGSSTAPVVRDEHGGPDDGFVEPPYIQSKTKQDRLAIALGRERGVEILLACPTMSVGPHATVLGPSNGVIVAYLNDPLRLTYPGGCNIVSVRDVAHGHWLIATRGTPGESYILGSGNLEWNAIHAAIAALCGVDSPRLEVNHTAAYLAASYEEVRARLQGRAPLTSREQARMIGRYYWYSHARVAQLGYAPMPARAALAEACAWLASSPHISREVRTSMTLADDAHRARAGMPSTEELQ</sequence>